<comment type="caution">
    <text evidence="2">The sequence shown here is derived from an EMBL/GenBank/DDBJ whole genome shotgun (WGS) entry which is preliminary data.</text>
</comment>
<dbReference type="AlphaFoldDB" id="A0A511W2T1"/>
<evidence type="ECO:0000313" key="3">
    <source>
        <dbReference type="Proteomes" id="UP000321440"/>
    </source>
</evidence>
<sequence length="80" mass="9213">MSNKLWTTLSIICAFVGLALWLPNIIFQYGYSFWALTFLVNPIGALFGLIGKSKVGIVLNLFMTFSFFIFTFLGYFFFSW</sequence>
<dbReference type="RefSeq" id="WP_146815269.1">
    <property type="nucleotide sequence ID" value="NZ_BJYA01000004.1"/>
</dbReference>
<keyword evidence="1" id="KW-0472">Membrane</keyword>
<feature type="transmembrane region" description="Helical" evidence="1">
    <location>
        <begin position="29"/>
        <end position="50"/>
    </location>
</feature>
<gene>
    <name evidence="2" type="ORF">AHA02nite_11600</name>
</gene>
<evidence type="ECO:0000256" key="1">
    <source>
        <dbReference type="SAM" id="Phobius"/>
    </source>
</evidence>
<reference evidence="2 3" key="1">
    <citation type="submission" date="2019-07" db="EMBL/GenBank/DDBJ databases">
        <title>Whole genome shotgun sequence of Alkalibacillus haloalkaliphilus NBRC 103110.</title>
        <authorList>
            <person name="Hosoyama A."/>
            <person name="Uohara A."/>
            <person name="Ohji S."/>
            <person name="Ichikawa N."/>
        </authorList>
    </citation>
    <scope>NUCLEOTIDE SEQUENCE [LARGE SCALE GENOMIC DNA]</scope>
    <source>
        <strain evidence="2 3">NBRC 103110</strain>
    </source>
</reference>
<evidence type="ECO:0000313" key="2">
    <source>
        <dbReference type="EMBL" id="GEN45384.1"/>
    </source>
</evidence>
<keyword evidence="1" id="KW-0812">Transmembrane</keyword>
<accession>A0A511W2T1</accession>
<organism evidence="2 3">
    <name type="scientific">Alkalibacillus haloalkaliphilus</name>
    <dbReference type="NCBI Taxonomy" id="94136"/>
    <lineage>
        <taxon>Bacteria</taxon>
        <taxon>Bacillati</taxon>
        <taxon>Bacillota</taxon>
        <taxon>Bacilli</taxon>
        <taxon>Bacillales</taxon>
        <taxon>Bacillaceae</taxon>
        <taxon>Alkalibacillus</taxon>
    </lineage>
</organism>
<keyword evidence="1" id="KW-1133">Transmembrane helix</keyword>
<proteinExistence type="predicted"/>
<keyword evidence="3" id="KW-1185">Reference proteome</keyword>
<name>A0A511W2T1_9BACI</name>
<feature type="transmembrane region" description="Helical" evidence="1">
    <location>
        <begin position="57"/>
        <end position="78"/>
    </location>
</feature>
<dbReference type="Proteomes" id="UP000321440">
    <property type="component" value="Unassembled WGS sequence"/>
</dbReference>
<protein>
    <submittedName>
        <fullName evidence="2">Uncharacterized protein</fullName>
    </submittedName>
</protein>
<dbReference type="OrthoDB" id="2889472at2"/>
<dbReference type="EMBL" id="BJYA01000004">
    <property type="protein sequence ID" value="GEN45384.1"/>
    <property type="molecule type" value="Genomic_DNA"/>
</dbReference>